<dbReference type="SUPFAM" id="SSF52540">
    <property type="entry name" value="P-loop containing nucleoside triphosphate hydrolases"/>
    <property type="match status" value="1"/>
</dbReference>
<dbReference type="InterPro" id="IPR003959">
    <property type="entry name" value="ATPase_AAA_core"/>
</dbReference>
<reference evidence="2 3" key="1">
    <citation type="journal article" date="2024" name="Nat. Commun.">
        <title>Phylogenomics reveals the evolutionary origins of lichenization in chlorophyte algae.</title>
        <authorList>
            <person name="Puginier C."/>
            <person name="Libourel C."/>
            <person name="Otte J."/>
            <person name="Skaloud P."/>
            <person name="Haon M."/>
            <person name="Grisel S."/>
            <person name="Petersen M."/>
            <person name="Berrin J.G."/>
            <person name="Delaux P.M."/>
            <person name="Dal Grande F."/>
            <person name="Keller J."/>
        </authorList>
    </citation>
    <scope>NUCLEOTIDE SEQUENCE [LARGE SCALE GENOMIC DNA]</scope>
    <source>
        <strain evidence="2 3">SAG 2523</strain>
    </source>
</reference>
<dbReference type="Proteomes" id="UP001485043">
    <property type="component" value="Unassembled WGS sequence"/>
</dbReference>
<protein>
    <recommendedName>
        <fullName evidence="1">ATPase AAA-type core domain-containing protein</fullName>
    </recommendedName>
</protein>
<dbReference type="GO" id="GO:0000724">
    <property type="term" value="P:double-strand break repair via homologous recombination"/>
    <property type="evidence" value="ECO:0007669"/>
    <property type="project" value="TreeGrafter"/>
</dbReference>
<dbReference type="PANTHER" id="PTHR28653:SF1">
    <property type="entry name" value="ATPASE SWSAP1"/>
    <property type="match status" value="1"/>
</dbReference>
<evidence type="ECO:0000313" key="3">
    <source>
        <dbReference type="Proteomes" id="UP001485043"/>
    </source>
</evidence>
<dbReference type="GO" id="GO:0097196">
    <property type="term" value="C:Shu complex"/>
    <property type="evidence" value="ECO:0007669"/>
    <property type="project" value="TreeGrafter"/>
</dbReference>
<keyword evidence="3" id="KW-1185">Reference proteome</keyword>
<dbReference type="GO" id="GO:0005524">
    <property type="term" value="F:ATP binding"/>
    <property type="evidence" value="ECO:0007669"/>
    <property type="project" value="InterPro"/>
</dbReference>
<comment type="caution">
    <text evidence="2">The sequence shown here is derived from an EMBL/GenBank/DDBJ whole genome shotgun (WGS) entry which is preliminary data.</text>
</comment>
<dbReference type="PANTHER" id="PTHR28653">
    <property type="match status" value="1"/>
</dbReference>
<dbReference type="GO" id="GO:0016887">
    <property type="term" value="F:ATP hydrolysis activity"/>
    <property type="evidence" value="ECO:0007669"/>
    <property type="project" value="InterPro"/>
</dbReference>
<dbReference type="AlphaFoldDB" id="A0AAW1T8P5"/>
<dbReference type="EMBL" id="JALJOV010000265">
    <property type="protein sequence ID" value="KAK9865263.1"/>
    <property type="molecule type" value="Genomic_DNA"/>
</dbReference>
<sequence>MQLHFSHFVKAPCSQEVADQLNHLPSFPGSQYCCLSGPSRSGRTTALLQLASSFLGEGFSVLFVCRQDLLEQAAACFPEHYLNSQHNLASLPVRYLATFADLRKLAACLHLLPQRLDALLIDDFGAFAGESQHDRRPQDSSEMMRTLAHLHEAVRQQGQDCHLILAGNQAEKTGHLIQRWMPIMISLQVTGWSTARLTALVCAPYTLWTQHTCRCLEMRSRVDSSLAGLDASEAGWEA</sequence>
<dbReference type="GO" id="GO:0003697">
    <property type="term" value="F:single-stranded DNA binding"/>
    <property type="evidence" value="ECO:0007669"/>
    <property type="project" value="TreeGrafter"/>
</dbReference>
<evidence type="ECO:0000313" key="2">
    <source>
        <dbReference type="EMBL" id="KAK9865263.1"/>
    </source>
</evidence>
<organism evidence="2 3">
    <name type="scientific">Apatococcus fuscideae</name>
    <dbReference type="NCBI Taxonomy" id="2026836"/>
    <lineage>
        <taxon>Eukaryota</taxon>
        <taxon>Viridiplantae</taxon>
        <taxon>Chlorophyta</taxon>
        <taxon>core chlorophytes</taxon>
        <taxon>Trebouxiophyceae</taxon>
        <taxon>Chlorellales</taxon>
        <taxon>Chlorellaceae</taxon>
        <taxon>Apatococcus</taxon>
    </lineage>
</organism>
<dbReference type="Gene3D" id="3.40.50.300">
    <property type="entry name" value="P-loop containing nucleotide triphosphate hydrolases"/>
    <property type="match status" value="1"/>
</dbReference>
<feature type="domain" description="ATPase AAA-type core" evidence="1">
    <location>
        <begin position="34"/>
        <end position="173"/>
    </location>
</feature>
<evidence type="ECO:0000259" key="1">
    <source>
        <dbReference type="Pfam" id="PF00004"/>
    </source>
</evidence>
<name>A0AAW1T8P5_9CHLO</name>
<proteinExistence type="predicted"/>
<dbReference type="Pfam" id="PF00004">
    <property type="entry name" value="AAA"/>
    <property type="match status" value="1"/>
</dbReference>
<dbReference type="InterPro" id="IPR027417">
    <property type="entry name" value="P-loop_NTPase"/>
</dbReference>
<gene>
    <name evidence="2" type="ORF">WJX84_006594</name>
</gene>
<accession>A0AAW1T8P5</accession>